<protein>
    <recommendedName>
        <fullName evidence="3">tRNA (adenine(58)-N(1))-methyltransferase non-catalytic subunit TRM6</fullName>
    </recommendedName>
    <alternativeName>
        <fullName evidence="6">tRNA(m1A58)-methyltransferase subunit TRM6</fullName>
    </alternativeName>
</protein>
<gene>
    <name evidence="8" type="primary">TRM6</name>
    <name evidence="8" type="ORF">MNAN1_003457</name>
</gene>
<evidence type="ECO:0000313" key="9">
    <source>
        <dbReference type="Proteomes" id="UP001213623"/>
    </source>
</evidence>
<evidence type="ECO:0000256" key="5">
    <source>
        <dbReference type="ARBA" id="ARBA00023242"/>
    </source>
</evidence>
<dbReference type="Pfam" id="PF04189">
    <property type="entry name" value="Gcd10p"/>
    <property type="match status" value="1"/>
</dbReference>
<organism evidence="8 9">
    <name type="scientific">Malassezia nana</name>
    <dbReference type="NCBI Taxonomy" id="180528"/>
    <lineage>
        <taxon>Eukaryota</taxon>
        <taxon>Fungi</taxon>
        <taxon>Dikarya</taxon>
        <taxon>Basidiomycota</taxon>
        <taxon>Ustilaginomycotina</taxon>
        <taxon>Malasseziomycetes</taxon>
        <taxon>Malasseziales</taxon>
        <taxon>Malasseziaceae</taxon>
        <taxon>Malassezia</taxon>
    </lineage>
</organism>
<dbReference type="Gene3D" id="3.40.50.150">
    <property type="entry name" value="Vaccinia Virus protein VP39"/>
    <property type="match status" value="1"/>
</dbReference>
<name>A0AAF0J3R4_9BASI</name>
<dbReference type="PANTHER" id="PTHR12945:SF0">
    <property type="entry name" value="TRNA (ADENINE(58)-N(1))-METHYLTRANSFERASE NON-CATALYTIC SUBUNIT TRM6"/>
    <property type="match status" value="1"/>
</dbReference>
<evidence type="ECO:0000256" key="3">
    <source>
        <dbReference type="ARBA" id="ARBA00021704"/>
    </source>
</evidence>
<comment type="subcellular location">
    <subcellularLocation>
        <location evidence="1">Nucleus</location>
    </subcellularLocation>
</comment>
<dbReference type="PANTHER" id="PTHR12945">
    <property type="entry name" value="TRANSLATION INITIATION FACTOR EIF3-RELATED"/>
    <property type="match status" value="1"/>
</dbReference>
<proteinExistence type="inferred from homology"/>
<dbReference type="AlphaFoldDB" id="A0AAF0J3R4"/>
<evidence type="ECO:0000313" key="8">
    <source>
        <dbReference type="EMBL" id="WFD28446.1"/>
    </source>
</evidence>
<evidence type="ECO:0000256" key="7">
    <source>
        <dbReference type="SAM" id="MobiDB-lite"/>
    </source>
</evidence>
<evidence type="ECO:0000256" key="2">
    <source>
        <dbReference type="ARBA" id="ARBA00008320"/>
    </source>
</evidence>
<dbReference type="GO" id="GO:0005634">
    <property type="term" value="C:nucleus"/>
    <property type="evidence" value="ECO:0007669"/>
    <property type="project" value="UniProtKB-SubCell"/>
</dbReference>
<evidence type="ECO:0000256" key="1">
    <source>
        <dbReference type="ARBA" id="ARBA00004123"/>
    </source>
</evidence>
<feature type="region of interest" description="Disordered" evidence="7">
    <location>
        <begin position="1"/>
        <end position="51"/>
    </location>
</feature>
<evidence type="ECO:0000256" key="6">
    <source>
        <dbReference type="ARBA" id="ARBA00032319"/>
    </source>
</evidence>
<reference evidence="8" key="1">
    <citation type="submission" date="2023-03" db="EMBL/GenBank/DDBJ databases">
        <title>Mating type loci evolution in Malassezia.</title>
        <authorList>
            <person name="Coelho M.A."/>
        </authorList>
    </citation>
    <scope>NUCLEOTIDE SEQUENCE</scope>
    <source>
        <strain evidence="8">CBS 9557</strain>
    </source>
</reference>
<dbReference type="EMBL" id="CP119897">
    <property type="protein sequence ID" value="WFD28446.1"/>
    <property type="molecule type" value="Genomic_DNA"/>
</dbReference>
<dbReference type="GO" id="GO:0031515">
    <property type="term" value="C:tRNA (m1A) methyltransferase complex"/>
    <property type="evidence" value="ECO:0007669"/>
    <property type="project" value="InterPro"/>
</dbReference>
<sequence>MLEDGETVPESHSENPSSVPLPDEKEHSEPVVGDEPPRKKSRYEKPAPPTNAALRSRTMFVPARQQTLLRLPSGIMKQVTLEPGKMISLGKFGTFQADEIIGRPFGLTYEIQADGSLQIMHQAVAEALVESEATNENIFDDGESQALSYEDIQALKQGGATGREIIQKQLEGNKSYELRTAYSQEKIMKRKESKHLHFFTPLPPDTFHVAAYHFERSPEKVRGMRSDALAQCLSFANVQAGGKYLVVDGIGGLLTGAVLERLGGAGSVFLIHDADSPPALELMPLFNLMPAHTQGVLKTLHWAATEHAWTLPSHMSDELAKVYETERERQRARKKREGIENFIASRQQFFDGEFDAVLVASPYEPYSIIHRLIPYLAGSSNVVVHSPHLQPLVEAQARMRANPVFINVSVTEPWLRRYQVLPQRTHPDMTTSASAGYILHGLRILDTST</sequence>
<dbReference type="GO" id="GO:0030488">
    <property type="term" value="P:tRNA methylation"/>
    <property type="evidence" value="ECO:0007669"/>
    <property type="project" value="InterPro"/>
</dbReference>
<keyword evidence="4" id="KW-0819">tRNA processing</keyword>
<evidence type="ECO:0000256" key="4">
    <source>
        <dbReference type="ARBA" id="ARBA00022694"/>
    </source>
</evidence>
<keyword evidence="9" id="KW-1185">Reference proteome</keyword>
<comment type="similarity">
    <text evidence="2">Belongs to the TRM6/GCD10 family.</text>
</comment>
<dbReference type="InterPro" id="IPR017423">
    <property type="entry name" value="TRM6"/>
</dbReference>
<dbReference type="Proteomes" id="UP001213623">
    <property type="component" value="Chromosome 6"/>
</dbReference>
<keyword evidence="5" id="KW-0539">Nucleus</keyword>
<dbReference type="InterPro" id="IPR029063">
    <property type="entry name" value="SAM-dependent_MTases_sf"/>
</dbReference>
<accession>A0AAF0J3R4</accession>